<dbReference type="InterPro" id="IPR023922">
    <property type="entry name" value="S04_starv_induced_SfnB"/>
</dbReference>
<evidence type="ECO:0000256" key="5">
    <source>
        <dbReference type="ARBA" id="ARBA00023002"/>
    </source>
</evidence>
<dbReference type="SUPFAM" id="SSF56645">
    <property type="entry name" value="Acyl-CoA dehydrogenase NM domain-like"/>
    <property type="match status" value="1"/>
</dbReference>
<dbReference type="PANTHER" id="PTHR43884:SF12">
    <property type="entry name" value="ISOVALERYL-COA DEHYDROGENASE, MITOCHONDRIAL-RELATED"/>
    <property type="match status" value="1"/>
</dbReference>
<keyword evidence="5 18" id="KW-0560">Oxidoreductase</keyword>
<dbReference type="AlphaFoldDB" id="A0AAU3GTY7"/>
<evidence type="ECO:0000259" key="15">
    <source>
        <dbReference type="Pfam" id="PF02770"/>
    </source>
</evidence>
<dbReference type="Gene3D" id="2.40.110.10">
    <property type="entry name" value="Butyryl-CoA Dehydrogenase, subunit A, domain 2"/>
    <property type="match status" value="1"/>
</dbReference>
<dbReference type="Gene3D" id="1.20.140.10">
    <property type="entry name" value="Butyryl-CoA Dehydrogenase, subunit A, domain 3"/>
    <property type="match status" value="1"/>
</dbReference>
<dbReference type="InterPro" id="IPR037069">
    <property type="entry name" value="AcylCoA_DH/ox_N_sf"/>
</dbReference>
<protein>
    <recommendedName>
        <fullName evidence="10">Dibenzothiophene monooxygenase</fullName>
        <ecNumber evidence="9">1.14.14.21</ecNumber>
    </recommendedName>
</protein>
<dbReference type="EC" id="1.14.14.21" evidence="9"/>
<evidence type="ECO:0000256" key="13">
    <source>
        <dbReference type="ARBA" id="ARBA00049456"/>
    </source>
</evidence>
<proteinExistence type="inferred from homology"/>
<keyword evidence="6" id="KW-0503">Monooxygenase</keyword>
<evidence type="ECO:0000256" key="6">
    <source>
        <dbReference type="ARBA" id="ARBA00023033"/>
    </source>
</evidence>
<evidence type="ECO:0000259" key="17">
    <source>
        <dbReference type="Pfam" id="PF08028"/>
    </source>
</evidence>
<evidence type="ECO:0000256" key="11">
    <source>
        <dbReference type="ARBA" id="ARBA00047859"/>
    </source>
</evidence>
<keyword evidence="4" id="KW-0547">Nucleotide-binding</keyword>
<evidence type="ECO:0000256" key="3">
    <source>
        <dbReference type="ARBA" id="ARBA00022643"/>
    </source>
</evidence>
<dbReference type="InterPro" id="IPR006091">
    <property type="entry name" value="Acyl-CoA_Oxase/DH_mid-dom"/>
</dbReference>
<dbReference type="InterPro" id="IPR013107">
    <property type="entry name" value="Acyl-CoA_DH_C"/>
</dbReference>
<organism evidence="18">
    <name type="scientific">Streptomyces sp. NBC_01401</name>
    <dbReference type="NCBI Taxonomy" id="2903854"/>
    <lineage>
        <taxon>Bacteria</taxon>
        <taxon>Bacillati</taxon>
        <taxon>Actinomycetota</taxon>
        <taxon>Actinomycetes</taxon>
        <taxon>Kitasatosporales</taxon>
        <taxon>Streptomycetaceae</taxon>
        <taxon>Streptomyces</taxon>
    </lineage>
</organism>
<dbReference type="EMBL" id="CP109535">
    <property type="protein sequence ID" value="WTY95633.1"/>
    <property type="molecule type" value="Genomic_DNA"/>
</dbReference>
<dbReference type="SUPFAM" id="SSF47203">
    <property type="entry name" value="Acyl-CoA dehydrogenase C-terminal domain-like"/>
    <property type="match status" value="1"/>
</dbReference>
<dbReference type="InterPro" id="IPR013786">
    <property type="entry name" value="AcylCoA_DH/ox_N"/>
</dbReference>
<gene>
    <name evidence="18" type="ORF">OG626_12345</name>
</gene>
<dbReference type="InterPro" id="IPR036250">
    <property type="entry name" value="AcylCo_DH-like_C"/>
</dbReference>
<dbReference type="InterPro" id="IPR046373">
    <property type="entry name" value="Acyl-CoA_Oxase/DH_mid-dom_sf"/>
</dbReference>
<evidence type="ECO:0000256" key="12">
    <source>
        <dbReference type="ARBA" id="ARBA00048445"/>
    </source>
</evidence>
<feature type="region of interest" description="Disordered" evidence="14">
    <location>
        <begin position="1"/>
        <end position="27"/>
    </location>
</feature>
<evidence type="ECO:0000256" key="7">
    <source>
        <dbReference type="ARBA" id="ARBA00034307"/>
    </source>
</evidence>
<evidence type="ECO:0000259" key="16">
    <source>
        <dbReference type="Pfam" id="PF02771"/>
    </source>
</evidence>
<dbReference type="GO" id="GO:0005737">
    <property type="term" value="C:cytoplasm"/>
    <property type="evidence" value="ECO:0007669"/>
    <property type="project" value="UniProtKB-SubCell"/>
</dbReference>
<evidence type="ECO:0000256" key="9">
    <source>
        <dbReference type="ARBA" id="ARBA00034328"/>
    </source>
</evidence>
<dbReference type="Gene3D" id="1.10.540.10">
    <property type="entry name" value="Acyl-CoA dehydrogenase/oxidase, N-terminal domain"/>
    <property type="match status" value="1"/>
</dbReference>
<dbReference type="GO" id="GO:0006552">
    <property type="term" value="P:L-leucine catabolic process"/>
    <property type="evidence" value="ECO:0007669"/>
    <property type="project" value="TreeGrafter"/>
</dbReference>
<dbReference type="NCBIfam" id="TIGR04022">
    <property type="entry name" value="sulfur_SfnB"/>
    <property type="match status" value="1"/>
</dbReference>
<keyword evidence="2" id="KW-0285">Flavoprotein</keyword>
<comment type="catalytic activity">
    <reaction evidence="11">
        <text>dibenzothiophene + FMNH2 + O2 = dibenzothiophene 5-oxide + FMN + H2O + H(+)</text>
        <dbReference type="Rhea" id="RHEA:49076"/>
        <dbReference type="ChEBI" id="CHEBI:15377"/>
        <dbReference type="ChEBI" id="CHEBI:15378"/>
        <dbReference type="ChEBI" id="CHEBI:15379"/>
        <dbReference type="ChEBI" id="CHEBI:23681"/>
        <dbReference type="ChEBI" id="CHEBI:23683"/>
        <dbReference type="ChEBI" id="CHEBI:57618"/>
        <dbReference type="ChEBI" id="CHEBI:58210"/>
    </reaction>
</comment>
<accession>A0AAU3GTY7</accession>
<comment type="catalytic activity">
    <reaction evidence="13">
        <text>dibenzothiophene + 2 FMNH2 + 2 O2 = dibenzothiophene 5,5-dioxide + 2 FMN + 2 H2O + 2 H(+)</text>
        <dbReference type="Rhea" id="RHEA:49072"/>
        <dbReference type="ChEBI" id="CHEBI:15377"/>
        <dbReference type="ChEBI" id="CHEBI:15378"/>
        <dbReference type="ChEBI" id="CHEBI:15379"/>
        <dbReference type="ChEBI" id="CHEBI:23681"/>
        <dbReference type="ChEBI" id="CHEBI:57618"/>
        <dbReference type="ChEBI" id="CHEBI:58210"/>
        <dbReference type="ChEBI" id="CHEBI:90356"/>
        <dbReference type="EC" id="1.14.14.21"/>
    </reaction>
</comment>
<dbReference type="Pfam" id="PF02770">
    <property type="entry name" value="Acyl-CoA_dh_M"/>
    <property type="match status" value="1"/>
</dbReference>
<evidence type="ECO:0000313" key="18">
    <source>
        <dbReference type="EMBL" id="WTY95633.1"/>
    </source>
</evidence>
<dbReference type="GO" id="GO:0004497">
    <property type="term" value="F:monooxygenase activity"/>
    <property type="evidence" value="ECO:0007669"/>
    <property type="project" value="UniProtKB-KW"/>
</dbReference>
<dbReference type="Pfam" id="PF02771">
    <property type="entry name" value="Acyl-CoA_dh_N"/>
    <property type="match status" value="1"/>
</dbReference>
<dbReference type="PANTHER" id="PTHR43884">
    <property type="entry name" value="ACYL-COA DEHYDROGENASE"/>
    <property type="match status" value="1"/>
</dbReference>
<comment type="catalytic activity">
    <reaction evidence="12">
        <text>dibenzothiophene 5-oxide + FMNH2 + O2 = dibenzothiophene 5,5-dioxide + FMN + H2O + H(+)</text>
        <dbReference type="Rhea" id="RHEA:49080"/>
        <dbReference type="ChEBI" id="CHEBI:15377"/>
        <dbReference type="ChEBI" id="CHEBI:15378"/>
        <dbReference type="ChEBI" id="CHEBI:15379"/>
        <dbReference type="ChEBI" id="CHEBI:23683"/>
        <dbReference type="ChEBI" id="CHEBI:57618"/>
        <dbReference type="ChEBI" id="CHEBI:58210"/>
        <dbReference type="ChEBI" id="CHEBI:90356"/>
    </reaction>
</comment>
<name>A0AAU3GTY7_9ACTN</name>
<comment type="subcellular location">
    <subcellularLocation>
        <location evidence="1">Cytoplasm</location>
    </subcellularLocation>
</comment>
<evidence type="ECO:0000256" key="4">
    <source>
        <dbReference type="ARBA" id="ARBA00022741"/>
    </source>
</evidence>
<reference evidence="18" key="1">
    <citation type="submission" date="2022-10" db="EMBL/GenBank/DDBJ databases">
        <title>The complete genomes of actinobacterial strains from the NBC collection.</title>
        <authorList>
            <person name="Joergensen T.S."/>
            <person name="Alvarez Arevalo M."/>
            <person name="Sterndorff E.B."/>
            <person name="Faurdal D."/>
            <person name="Vuksanovic O."/>
            <person name="Mourched A.-S."/>
            <person name="Charusanti P."/>
            <person name="Shaw S."/>
            <person name="Blin K."/>
            <person name="Weber T."/>
        </authorList>
    </citation>
    <scope>NUCLEOTIDE SEQUENCE</scope>
    <source>
        <strain evidence="18">NBC_01401</strain>
    </source>
</reference>
<dbReference type="GO" id="GO:0050660">
    <property type="term" value="F:flavin adenine dinucleotide binding"/>
    <property type="evidence" value="ECO:0007669"/>
    <property type="project" value="InterPro"/>
</dbReference>
<evidence type="ECO:0000256" key="10">
    <source>
        <dbReference type="ARBA" id="ARBA00034345"/>
    </source>
</evidence>
<feature type="domain" description="Acyl-CoA dehydrogenase/oxidase N-terminal" evidence="16">
    <location>
        <begin position="47"/>
        <end position="144"/>
    </location>
</feature>
<comment type="similarity">
    <text evidence="8">Belongs to the DszC flavin monooxygenase family.</text>
</comment>
<feature type="compositionally biased region" description="Low complexity" evidence="14">
    <location>
        <begin position="9"/>
        <end position="22"/>
    </location>
</feature>
<evidence type="ECO:0000256" key="1">
    <source>
        <dbReference type="ARBA" id="ARBA00004496"/>
    </source>
</evidence>
<feature type="domain" description="Acyl-CoA oxidase/dehydrogenase middle" evidence="15">
    <location>
        <begin position="158"/>
        <end position="241"/>
    </location>
</feature>
<keyword evidence="3" id="KW-0288">FMN</keyword>
<dbReference type="PIRSF" id="PIRSF016578">
    <property type="entry name" value="HsaA"/>
    <property type="match status" value="1"/>
</dbReference>
<comment type="pathway">
    <text evidence="7">Sulfur metabolism; dibenzothiophene degradation.</text>
</comment>
<dbReference type="GO" id="GO:0008470">
    <property type="term" value="F:3-methylbutanoyl-CoA dehydrogenase activity"/>
    <property type="evidence" value="ECO:0007669"/>
    <property type="project" value="TreeGrafter"/>
</dbReference>
<dbReference type="InterPro" id="IPR009100">
    <property type="entry name" value="AcylCoA_DH/oxidase_NM_dom_sf"/>
</dbReference>
<evidence type="ECO:0000256" key="2">
    <source>
        <dbReference type="ARBA" id="ARBA00022630"/>
    </source>
</evidence>
<evidence type="ECO:0000256" key="8">
    <source>
        <dbReference type="ARBA" id="ARBA00034317"/>
    </source>
</evidence>
<dbReference type="Pfam" id="PF08028">
    <property type="entry name" value="Acyl-CoA_dh_2"/>
    <property type="match status" value="1"/>
</dbReference>
<feature type="domain" description="Acyl-CoA dehydrogenase C-terminal" evidence="17">
    <location>
        <begin position="267"/>
        <end position="403"/>
    </location>
</feature>
<evidence type="ECO:0000256" key="14">
    <source>
        <dbReference type="SAM" id="MobiDB-lite"/>
    </source>
</evidence>
<sequence>MTLQENELAAAGDGEAPAGPTGSRRPDGRAARVELLDATGALAAAARLADEFATGAASRDRERILPFEQLHRLALSGLLAITVPRAFGGPGLPASVVAEVVRRISWADPSIGQIPLSHFVYLNQLRLQGSREQQERLFGEALAGRWFGNAQSERGTKHVRDFRTTLTGDDRGDGWRLNGTKFYCTGALFADWIPVLAHLGPDGPLHVAWVRRGADGVSVVDDWDAVGQRTTASGTATFTDVAVGQEWITDYAEVFTGPTTYGSFAQLIHAAIDTGIARAALDDAAAFVTTKSRPYPDAVAIHGIDRAAQDPVVVHTFGEMELAVRGAEALLAEAGRAVDTADGGLSEESAAAAALAVAAARASSTRVSVEVSSRLLEVAGTRAALSAEGLDRHWRNARTHTLHDPAAWKLQHLGRWAVEGHLPPRHGQL</sequence>